<dbReference type="InterPro" id="IPR026634">
    <property type="entry name" value="TPST-like"/>
</dbReference>
<dbReference type="RefSeq" id="WP_013041481.1">
    <property type="nucleotide sequence ID" value="NC_014006.1"/>
</dbReference>
<evidence type="ECO:0000313" key="2">
    <source>
        <dbReference type="EMBL" id="BAI98275.1"/>
    </source>
</evidence>
<dbReference type="PANTHER" id="PTHR12788">
    <property type="entry name" value="PROTEIN-TYROSINE SULFOTRANSFERASE 2"/>
    <property type="match status" value="1"/>
</dbReference>
<reference evidence="2 3" key="1">
    <citation type="journal article" date="2010" name="J. Bacteriol.">
        <title>Complete genome sequence of the representative gamma-hexachlorocyclohexane-degrading bacterium Sphingobium japonicum UT26.</title>
        <authorList>
            <person name="Nagata Y."/>
            <person name="Ohtsubo Y."/>
            <person name="Endo R."/>
            <person name="Ichikawa N."/>
            <person name="Ankai A."/>
            <person name="Oguchi A."/>
            <person name="Fukui S."/>
            <person name="Fujita N."/>
            <person name="Tsuda M."/>
        </authorList>
    </citation>
    <scope>NUCLEOTIDE SEQUENCE [LARGE SCALE GENOMIC DNA]</scope>
    <source>
        <strain evidence="3">DSM 16413 / CCM 7287 / MTCC 6362 / UT26 / NBRC 101211 / UT26S</strain>
    </source>
</reference>
<dbReference type="KEGG" id="sjp:SJA_C1-34410"/>
<keyword evidence="1 2" id="KW-0808">Transferase</keyword>
<dbReference type="EMBL" id="AP010803">
    <property type="protein sequence ID" value="BAI98275.1"/>
    <property type="molecule type" value="Genomic_DNA"/>
</dbReference>
<protein>
    <submittedName>
        <fullName evidence="2">Putative sulfotransferase</fullName>
    </submittedName>
</protein>
<proteinExistence type="predicted"/>
<dbReference type="Pfam" id="PF13181">
    <property type="entry name" value="TPR_8"/>
    <property type="match status" value="1"/>
</dbReference>
<evidence type="ECO:0000256" key="1">
    <source>
        <dbReference type="ARBA" id="ARBA00022679"/>
    </source>
</evidence>
<gene>
    <name evidence="2" type="ordered locus">SJA_C1-34410</name>
</gene>
<dbReference type="InterPro" id="IPR019734">
    <property type="entry name" value="TPR_rpt"/>
</dbReference>
<dbReference type="Pfam" id="PF13469">
    <property type="entry name" value="Sulfotransfer_3"/>
    <property type="match status" value="1"/>
</dbReference>
<organism evidence="2 3">
    <name type="scientific">Sphingobium indicum (strain DSM 16413 / CCM 7287 / MTCC 6362 / UT26 / NBRC 101211 / UT26S)</name>
    <name type="common">Sphingobium japonicum</name>
    <dbReference type="NCBI Taxonomy" id="452662"/>
    <lineage>
        <taxon>Bacteria</taxon>
        <taxon>Pseudomonadati</taxon>
        <taxon>Pseudomonadota</taxon>
        <taxon>Alphaproteobacteria</taxon>
        <taxon>Sphingomonadales</taxon>
        <taxon>Sphingomonadaceae</taxon>
        <taxon>Sphingobium</taxon>
    </lineage>
</organism>
<dbReference type="Proteomes" id="UP000007753">
    <property type="component" value="Chromosome 1"/>
</dbReference>
<dbReference type="PANTHER" id="PTHR12788:SF10">
    <property type="entry name" value="PROTEIN-TYROSINE SULFOTRANSFERASE"/>
    <property type="match status" value="1"/>
</dbReference>
<dbReference type="SUPFAM" id="SSF48452">
    <property type="entry name" value="TPR-like"/>
    <property type="match status" value="1"/>
</dbReference>
<dbReference type="Gene3D" id="1.25.40.10">
    <property type="entry name" value="Tetratricopeptide repeat domain"/>
    <property type="match status" value="1"/>
</dbReference>
<dbReference type="HOGENOM" id="CLU_017034_1_0_5"/>
<dbReference type="GO" id="GO:0008476">
    <property type="term" value="F:protein-tyrosine sulfotransferase activity"/>
    <property type="evidence" value="ECO:0007669"/>
    <property type="project" value="InterPro"/>
</dbReference>
<dbReference type="STRING" id="452662.SJA_C1-34410"/>
<sequence>MSDMPVVEMMKQLKQSLMLRDRGGMNKVARELIAIAGPLGTQWKSIAMLLIQNGELTDARHALDLYVKQNPSEAALFEQAAMIAQMGNPQEALNKLEHVSRSIPTPLANAYMRGTLLLNLGRTEEAIFWLEEAVRQEPASGQAWLALAMSGALLTDESHAALRKAGPAINRQGALERSSYHYALGKVAHDLGDYESAAASYTTGAGIAAQHHVYDRQADGKEADLAHRHFSRAYIDRLSQQVTVDTARPIFVTGLPRSGTTLVEQILASHSAVAGGEELGRFRLIVQDIGGLGAEWLDRFMQSGGAPNDLAGLYLHLIAERFGPEGRVVDKTLEGSRHMGLVAALLPQAPLIWMRRDPLDCAWSIFRTYFAKGLNWSWNLEDIAFHFQLEDRLFAHWQSELGDRLLVVDYEELVAQPERHIERILTHCGLPLEKGPFEPHKTDRPVVTSSVQQVRRPINRDGIGVSQPYRDLLGDFMRIYGLR</sequence>
<evidence type="ECO:0000313" key="3">
    <source>
        <dbReference type="Proteomes" id="UP000007753"/>
    </source>
</evidence>
<dbReference type="SUPFAM" id="SSF52540">
    <property type="entry name" value="P-loop containing nucleoside triphosphate hydrolases"/>
    <property type="match status" value="1"/>
</dbReference>
<accession>D4Z6P3</accession>
<name>D4Z6P3_SPHIU</name>
<dbReference type="InterPro" id="IPR027417">
    <property type="entry name" value="P-loop_NTPase"/>
</dbReference>
<dbReference type="SMART" id="SM00028">
    <property type="entry name" value="TPR"/>
    <property type="match status" value="3"/>
</dbReference>
<dbReference type="InterPro" id="IPR011990">
    <property type="entry name" value="TPR-like_helical_dom_sf"/>
</dbReference>
<dbReference type="GeneID" id="29274929"/>
<dbReference type="Pfam" id="PF13428">
    <property type="entry name" value="TPR_14"/>
    <property type="match status" value="1"/>
</dbReference>
<dbReference type="Gene3D" id="3.40.50.300">
    <property type="entry name" value="P-loop containing nucleotide triphosphate hydrolases"/>
    <property type="match status" value="1"/>
</dbReference>
<dbReference type="eggNOG" id="COG0457">
    <property type="taxonomic scope" value="Bacteria"/>
</dbReference>
<dbReference type="AlphaFoldDB" id="D4Z6P3"/>
<keyword evidence="3" id="KW-1185">Reference proteome</keyword>